<dbReference type="GO" id="GO:0046592">
    <property type="term" value="F:polyamine oxidase activity"/>
    <property type="evidence" value="ECO:0007669"/>
    <property type="project" value="TreeGrafter"/>
</dbReference>
<reference evidence="3" key="4">
    <citation type="submission" date="2015-06" db="UniProtKB">
        <authorList>
            <consortium name="EnsemblMetazoa"/>
        </authorList>
    </citation>
    <scope>IDENTIFICATION</scope>
</reference>
<dbReference type="VEuPathDB" id="VectorBase:ADAR2_003641"/>
<dbReference type="SUPFAM" id="SSF51905">
    <property type="entry name" value="FAD/NAD(P)-binding domain"/>
    <property type="match status" value="1"/>
</dbReference>
<dbReference type="PANTHER" id="PTHR10742">
    <property type="entry name" value="FLAVIN MONOAMINE OXIDASE"/>
    <property type="match status" value="1"/>
</dbReference>
<dbReference type="HOGENOM" id="CLU_004498_2_3_1"/>
<dbReference type="AlphaFoldDB" id="W5JCQ3"/>
<proteinExistence type="predicted"/>
<dbReference type="OMA" id="DELMIRC"/>
<dbReference type="InterPro" id="IPR036188">
    <property type="entry name" value="FAD/NAD-bd_sf"/>
</dbReference>
<dbReference type="STRING" id="43151.W5JCQ3"/>
<feature type="domain" description="Amine oxidase" evidence="1">
    <location>
        <begin position="14"/>
        <end position="472"/>
    </location>
</feature>
<reference evidence="2" key="3">
    <citation type="journal article" date="2013" name="Nucleic Acids Res.">
        <title>The genome of Anopheles darlingi, the main neotropical malaria vector.</title>
        <authorList>
            <person name="Marinotti O."/>
            <person name="Cerqueira G.C."/>
            <person name="de Almeida L.G."/>
            <person name="Ferro M.I."/>
            <person name="Loreto E.L."/>
            <person name="Zaha A."/>
            <person name="Teixeira S.M."/>
            <person name="Wespiser A.R."/>
            <person name="Almeida E Silva A."/>
            <person name="Schlindwein A.D."/>
            <person name="Pacheco A.C."/>
            <person name="Silva A.L."/>
            <person name="Graveley B.R."/>
            <person name="Walenz B.P."/>
            <person name="Lima Bde A."/>
            <person name="Ribeiro C.A."/>
            <person name="Nunes-Silva C.G."/>
            <person name="de Carvalho C.R."/>
            <person name="Soares C.M."/>
            <person name="de Menezes C.B."/>
            <person name="Matiolli C."/>
            <person name="Caffrey D."/>
            <person name="Araujo D.A."/>
            <person name="de Oliveira D.M."/>
            <person name="Golenbock D."/>
            <person name="Grisard E.C."/>
            <person name="Fantinatti-Garboggini F."/>
            <person name="de Carvalho F.M."/>
            <person name="Barcellos F.G."/>
            <person name="Prosdocimi F."/>
            <person name="May G."/>
            <person name="Azevedo Junior G.M."/>
            <person name="Guimaraes G.M."/>
            <person name="Goldman G.H."/>
            <person name="Padilha I.Q."/>
            <person name="Batista Jda S."/>
            <person name="Ferro J.A."/>
            <person name="Ribeiro J.M."/>
            <person name="Fietto J.L."/>
            <person name="Dabbas K.M."/>
            <person name="Cerdeira L."/>
            <person name="Agnez-Lima L.F."/>
            <person name="Brocchi M."/>
            <person name="de Carvalho M.O."/>
            <person name="Teixeira Mde M."/>
            <person name="Diniz Maia Mde M."/>
            <person name="Goldman M.H."/>
            <person name="Cruz Schneider M.P."/>
            <person name="Felipe M.S."/>
            <person name="Hungria M."/>
            <person name="Nicolas M.F."/>
            <person name="Pereira M."/>
            <person name="Montes M.A."/>
            <person name="Cantao M.E."/>
            <person name="Vincentz M."/>
            <person name="Rafael M.S."/>
            <person name="Silverman N."/>
            <person name="Stoco P.H."/>
            <person name="Souza R.C."/>
            <person name="Vicentini R."/>
            <person name="Gazzinelli R.T."/>
            <person name="Neves Rde O."/>
            <person name="Silva R."/>
            <person name="Astolfi-Filho S."/>
            <person name="Maciel T.E."/>
            <person name="Urmenyi T.P."/>
            <person name="Tadei W.P."/>
            <person name="Camargo E.P."/>
            <person name="de Vasconcelos A.T."/>
        </authorList>
    </citation>
    <scope>NUCLEOTIDE SEQUENCE</scope>
</reference>
<keyword evidence="4" id="KW-1185">Reference proteome</keyword>
<dbReference type="EnsemblMetazoa" id="ADAC006189-RA">
    <property type="protein sequence ID" value="ADAC006189-PA"/>
    <property type="gene ID" value="ADAC006189"/>
</dbReference>
<dbReference type="VEuPathDB" id="VectorBase:ADAC006189"/>
<dbReference type="Proteomes" id="UP000000673">
    <property type="component" value="Unassembled WGS sequence"/>
</dbReference>
<dbReference type="EMBL" id="ADMH02001540">
    <property type="protein sequence ID" value="ETN62132.1"/>
    <property type="molecule type" value="Genomic_DNA"/>
</dbReference>
<dbReference type="InterPro" id="IPR050281">
    <property type="entry name" value="Flavin_monoamine_oxidase"/>
</dbReference>
<gene>
    <name evidence="2" type="ORF">AND_006189</name>
</gene>
<accession>W5JCQ3</accession>
<evidence type="ECO:0000259" key="1">
    <source>
        <dbReference type="Pfam" id="PF01593"/>
    </source>
</evidence>
<reference evidence="2 4" key="1">
    <citation type="journal article" date="2010" name="BMC Genomics">
        <title>Combination of measures distinguishes pre-miRNAs from other stem-loops in the genome of the newly sequenced Anopheles darlingi.</title>
        <authorList>
            <person name="Mendes N.D."/>
            <person name="Freitas A.T."/>
            <person name="Vasconcelos A.T."/>
            <person name="Sagot M.F."/>
        </authorList>
    </citation>
    <scope>NUCLEOTIDE SEQUENCE</scope>
</reference>
<evidence type="ECO:0000313" key="2">
    <source>
        <dbReference type="EMBL" id="ETN62132.1"/>
    </source>
</evidence>
<dbReference type="InterPro" id="IPR002937">
    <property type="entry name" value="Amino_oxidase"/>
</dbReference>
<dbReference type="PANTHER" id="PTHR10742:SF398">
    <property type="entry name" value="AMINE OXIDASE DOMAIN-CONTAINING PROTEIN-RELATED"/>
    <property type="match status" value="1"/>
</dbReference>
<name>W5JCQ3_ANODA</name>
<evidence type="ECO:0000313" key="4">
    <source>
        <dbReference type="Proteomes" id="UP000000673"/>
    </source>
</evidence>
<protein>
    <submittedName>
        <fullName evidence="2">Amine oxidase</fullName>
    </submittedName>
</protein>
<evidence type="ECO:0000313" key="3">
    <source>
        <dbReference type="EnsemblMetazoa" id="ADAC006189-PA"/>
    </source>
</evidence>
<reference evidence="2" key="2">
    <citation type="submission" date="2010-05" db="EMBL/GenBank/DDBJ databases">
        <authorList>
            <person name="Almeida L.G."/>
            <person name="Nicolas M.F."/>
            <person name="Souza R.C."/>
            <person name="Vasconcelos A.T.R."/>
        </authorList>
    </citation>
    <scope>NUCLEOTIDE SEQUENCE</scope>
</reference>
<dbReference type="Gene3D" id="3.50.50.60">
    <property type="entry name" value="FAD/NAD(P)-binding domain"/>
    <property type="match status" value="1"/>
</dbReference>
<dbReference type="SUPFAM" id="SSF54373">
    <property type="entry name" value="FAD-linked reductases, C-terminal domain"/>
    <property type="match status" value="1"/>
</dbReference>
<dbReference type="Pfam" id="PF01593">
    <property type="entry name" value="Amino_oxidase"/>
    <property type="match status" value="1"/>
</dbReference>
<dbReference type="eggNOG" id="KOG0685">
    <property type="taxonomic scope" value="Eukaryota"/>
</dbReference>
<sequence length="476" mass="52353">MVNPRIIVVGAGAAGVAAVSKLYQSGLTNVTLLEGSHRYGGRIGTTPFGRDGGVVELGAQWCHGEKGNVVYELASAIPGLLTSSIAKNNLTLVRSSGERIEEEVFQQLIALAEEVEESDGREVFEGSFGAFFIQKFWEKLEANTTYRDIDRETAGQFLVYYHNYYRGYNAFDSWYDVAAHETDHFEITEGDQLLAWTGPKGFSTILDILSGNHPGSSASVRVPLETITVFNQYVTNIEWLGTPNGTVIVSSEDGTRYEADHVILTVSLGVLKANHRTMFTPSIPPVNQNAIEGIHFGAVNKVFLYFDAPIPSQFGNAISLLWFDKDLEALRQSNHAWAEAVSFFYRVDAQPNVISAWLNGVEGRASEQLPDATIQDGLLHLLSIFARGVDFGNVKAILRSNWSSNRLFLGSYSSRSIITERLQTGAKYLATPLADSEGKPLVLFAGEATSEKYYSTVHAAVESGQREAKRLIDLYN</sequence>
<dbReference type="Gene3D" id="3.90.660.10">
    <property type="match status" value="1"/>
</dbReference>
<organism evidence="2">
    <name type="scientific">Anopheles darlingi</name>
    <name type="common">Mosquito</name>
    <dbReference type="NCBI Taxonomy" id="43151"/>
    <lineage>
        <taxon>Eukaryota</taxon>
        <taxon>Metazoa</taxon>
        <taxon>Ecdysozoa</taxon>
        <taxon>Arthropoda</taxon>
        <taxon>Hexapoda</taxon>
        <taxon>Insecta</taxon>
        <taxon>Pterygota</taxon>
        <taxon>Neoptera</taxon>
        <taxon>Endopterygota</taxon>
        <taxon>Diptera</taxon>
        <taxon>Nematocera</taxon>
        <taxon>Culicoidea</taxon>
        <taxon>Culicidae</taxon>
        <taxon>Anophelinae</taxon>
        <taxon>Anopheles</taxon>
    </lineage>
</organism>